<sequence length="356" mass="38320">MRMPNRLFFLFAAILLGLGGLVGVAHAGYAAIVIDPTTGEVLSAVNADEQNYPASLTKMMTLYLTFQALQNGKLKVDQDLPVSTWAASQAPTKLDLRAGQTISVNDCILGMVTKSANDAATVVAESLGGNDSHFADMMNAQAALLGMKATHFDNANGLPDPANVSTARDMVKLAMALYRDFPQYTHYFSTREFVFRGQLVRGHNNLMERYPGMDGLKTGFTDASGFNLASTAVRDGRRLFAVVLGGRTASARDNLMARLLDDGFDNRPTPETLVAQAGRTSTTRRVLAALSPISTAEADETAPAHRRTAHAGCTRHRGKSCPRVSKSAHPRPATTTRLAHRKSKKVMLASSGDKHD</sequence>
<keyword evidence="5" id="KW-0573">Peptidoglycan synthesis</keyword>
<dbReference type="SUPFAM" id="SSF56601">
    <property type="entry name" value="beta-lactamase/transpeptidase-like"/>
    <property type="match status" value="1"/>
</dbReference>
<keyword evidence="6" id="KW-0961">Cell wall biogenesis/degradation</keyword>
<dbReference type="PANTHER" id="PTHR21581:SF6">
    <property type="entry name" value="TRAFFICKING PROTEIN PARTICLE COMPLEX SUBUNIT 12"/>
    <property type="match status" value="1"/>
</dbReference>
<feature type="domain" description="Peptidase S11 D-alanyl-D-alanine carboxypeptidase A N-terminal" evidence="9">
    <location>
        <begin position="27"/>
        <end position="247"/>
    </location>
</feature>
<keyword evidence="10" id="KW-0121">Carboxypeptidase</keyword>
<dbReference type="Gene3D" id="3.40.710.10">
    <property type="entry name" value="DD-peptidase/beta-lactamase superfamily"/>
    <property type="match status" value="1"/>
</dbReference>
<reference evidence="10 11" key="1">
    <citation type="submission" date="2020-10" db="EMBL/GenBank/DDBJ databases">
        <title>Phylogeny of dyella-like bacteria.</title>
        <authorList>
            <person name="Fu J."/>
        </authorList>
    </citation>
    <scope>NUCLEOTIDE SEQUENCE [LARGE SCALE GENOMIC DNA]</scope>
    <source>
        <strain evidence="10 11">JP1</strain>
    </source>
</reference>
<protein>
    <submittedName>
        <fullName evidence="10">D-alanyl-D-alanine carboxypeptidase</fullName>
    </submittedName>
</protein>
<gene>
    <name evidence="10" type="ORF">ISP15_07020</name>
</gene>
<accession>A0ABW8JJP6</accession>
<keyword evidence="4" id="KW-0133">Cell shape</keyword>
<evidence type="ECO:0000256" key="5">
    <source>
        <dbReference type="ARBA" id="ARBA00022984"/>
    </source>
</evidence>
<dbReference type="InterPro" id="IPR001967">
    <property type="entry name" value="Peptidase_S11_N"/>
</dbReference>
<evidence type="ECO:0000313" key="11">
    <source>
        <dbReference type="Proteomes" id="UP001620461"/>
    </source>
</evidence>
<evidence type="ECO:0000256" key="2">
    <source>
        <dbReference type="ARBA" id="ARBA00022729"/>
    </source>
</evidence>
<dbReference type="PRINTS" id="PR00725">
    <property type="entry name" value="DADACBPTASE1"/>
</dbReference>
<keyword evidence="3" id="KW-0378">Hydrolase</keyword>
<evidence type="ECO:0000313" key="10">
    <source>
        <dbReference type="EMBL" id="MFK2900082.1"/>
    </source>
</evidence>
<evidence type="ECO:0000259" key="9">
    <source>
        <dbReference type="Pfam" id="PF00768"/>
    </source>
</evidence>
<dbReference type="Proteomes" id="UP001620461">
    <property type="component" value="Unassembled WGS sequence"/>
</dbReference>
<evidence type="ECO:0000256" key="1">
    <source>
        <dbReference type="ARBA" id="ARBA00007164"/>
    </source>
</evidence>
<keyword evidence="11" id="KW-1185">Reference proteome</keyword>
<evidence type="ECO:0000256" key="3">
    <source>
        <dbReference type="ARBA" id="ARBA00022801"/>
    </source>
</evidence>
<dbReference type="PANTHER" id="PTHR21581">
    <property type="entry name" value="D-ALANYL-D-ALANINE CARBOXYPEPTIDASE"/>
    <property type="match status" value="1"/>
</dbReference>
<dbReference type="Pfam" id="PF00768">
    <property type="entry name" value="Peptidase_S11"/>
    <property type="match status" value="1"/>
</dbReference>
<comment type="caution">
    <text evidence="10">The sequence shown here is derived from an EMBL/GenBank/DDBJ whole genome shotgun (WGS) entry which is preliminary data.</text>
</comment>
<comment type="similarity">
    <text evidence="1 7">Belongs to the peptidase S11 family.</text>
</comment>
<dbReference type="InterPro" id="IPR018044">
    <property type="entry name" value="Peptidase_S11"/>
</dbReference>
<feature type="compositionally biased region" description="Basic residues" evidence="8">
    <location>
        <begin position="304"/>
        <end position="320"/>
    </location>
</feature>
<feature type="region of interest" description="Disordered" evidence="8">
    <location>
        <begin position="297"/>
        <end position="356"/>
    </location>
</feature>
<name>A0ABW8JJP6_9GAMM</name>
<evidence type="ECO:0000256" key="7">
    <source>
        <dbReference type="RuleBase" id="RU004016"/>
    </source>
</evidence>
<dbReference type="InterPro" id="IPR012338">
    <property type="entry name" value="Beta-lactam/transpept-like"/>
</dbReference>
<keyword evidence="10" id="KW-0645">Protease</keyword>
<dbReference type="GO" id="GO:0004180">
    <property type="term" value="F:carboxypeptidase activity"/>
    <property type="evidence" value="ECO:0007669"/>
    <property type="project" value="UniProtKB-KW"/>
</dbReference>
<evidence type="ECO:0000256" key="8">
    <source>
        <dbReference type="SAM" id="MobiDB-lite"/>
    </source>
</evidence>
<proteinExistence type="inferred from homology"/>
<dbReference type="EMBL" id="JADIKJ010000006">
    <property type="protein sequence ID" value="MFK2900082.1"/>
    <property type="molecule type" value="Genomic_DNA"/>
</dbReference>
<keyword evidence="2" id="KW-0732">Signal</keyword>
<evidence type="ECO:0000256" key="4">
    <source>
        <dbReference type="ARBA" id="ARBA00022960"/>
    </source>
</evidence>
<evidence type="ECO:0000256" key="6">
    <source>
        <dbReference type="ARBA" id="ARBA00023316"/>
    </source>
</evidence>
<organism evidence="10 11">
    <name type="scientific">Dyella jejuensis</name>
    <dbReference type="NCBI Taxonomy" id="1432009"/>
    <lineage>
        <taxon>Bacteria</taxon>
        <taxon>Pseudomonadati</taxon>
        <taxon>Pseudomonadota</taxon>
        <taxon>Gammaproteobacteria</taxon>
        <taxon>Lysobacterales</taxon>
        <taxon>Rhodanobacteraceae</taxon>
        <taxon>Dyella</taxon>
    </lineage>
</organism>